<dbReference type="SUPFAM" id="SSF52540">
    <property type="entry name" value="P-loop containing nucleoside triphosphate hydrolases"/>
    <property type="match status" value="1"/>
</dbReference>
<dbReference type="InterPro" id="IPR000808">
    <property type="entry name" value="Mrp-like_CS"/>
</dbReference>
<dbReference type="Pfam" id="PF10609">
    <property type="entry name" value="ParA"/>
    <property type="match status" value="1"/>
</dbReference>
<protein>
    <recommendedName>
        <fullName evidence="8">Iron-sulfur cluster carrier protein</fullName>
    </recommendedName>
</protein>
<reference evidence="10 11" key="1">
    <citation type="submission" date="2013-12" db="EMBL/GenBank/DDBJ databases">
        <authorList>
            <person name="Stott M."/>
        </authorList>
    </citation>
    <scope>NUCLEOTIDE SEQUENCE [LARGE SCALE GENOMIC DNA]</scope>
    <source>
        <strain evidence="10 11">K22</strain>
    </source>
</reference>
<reference evidence="10 11" key="2">
    <citation type="submission" date="2015-01" db="EMBL/GenBank/DDBJ databases">
        <title>Complete genome sequence of Pyrinomonas methylaliphatogenes type strain K22T.</title>
        <authorList>
            <person name="Lee K.C.Y."/>
            <person name="Power J.F."/>
            <person name="Dunfield P.F."/>
            <person name="Morgan X.C."/>
            <person name="Huttenhower C."/>
            <person name="Stott M.B."/>
        </authorList>
    </citation>
    <scope>NUCLEOTIDE SEQUENCE [LARGE SCALE GENOMIC DNA]</scope>
    <source>
        <strain evidence="10 11">K22</strain>
    </source>
</reference>
<evidence type="ECO:0000313" key="11">
    <source>
        <dbReference type="Proteomes" id="UP000031518"/>
    </source>
</evidence>
<dbReference type="GO" id="GO:0046872">
    <property type="term" value="F:metal ion binding"/>
    <property type="evidence" value="ECO:0007669"/>
    <property type="project" value="UniProtKB-KW"/>
</dbReference>
<evidence type="ECO:0000256" key="5">
    <source>
        <dbReference type="ARBA" id="ARBA00022840"/>
    </source>
</evidence>
<dbReference type="EMBL" id="CBXV010000002">
    <property type="protein sequence ID" value="CDM64485.1"/>
    <property type="molecule type" value="Genomic_DNA"/>
</dbReference>
<dbReference type="GO" id="GO:0005524">
    <property type="term" value="F:ATP binding"/>
    <property type="evidence" value="ECO:0007669"/>
    <property type="project" value="UniProtKB-UniRule"/>
</dbReference>
<dbReference type="AlphaFoldDB" id="A0A0B6WWD9"/>
<evidence type="ECO:0000256" key="3">
    <source>
        <dbReference type="ARBA" id="ARBA00022723"/>
    </source>
</evidence>
<comment type="similarity">
    <text evidence="8">Belongs to the Mrp/NBP35 ATP-binding proteins family.</text>
</comment>
<dbReference type="GO" id="GO:0016887">
    <property type="term" value="F:ATP hydrolysis activity"/>
    <property type="evidence" value="ECO:0007669"/>
    <property type="project" value="UniProtKB-UniRule"/>
</dbReference>
<dbReference type="Proteomes" id="UP000031518">
    <property type="component" value="Unassembled WGS sequence"/>
</dbReference>
<keyword evidence="11" id="KW-1185">Reference proteome</keyword>
<dbReference type="FunFam" id="3.40.50.300:FF:001119">
    <property type="entry name" value="Iron-sulfur cluster carrier protein"/>
    <property type="match status" value="1"/>
</dbReference>
<evidence type="ECO:0000256" key="2">
    <source>
        <dbReference type="ARBA" id="ARBA00008205"/>
    </source>
</evidence>
<keyword evidence="5 8" id="KW-0067">ATP-binding</keyword>
<evidence type="ECO:0000256" key="4">
    <source>
        <dbReference type="ARBA" id="ARBA00022741"/>
    </source>
</evidence>
<keyword evidence="3 8" id="KW-0479">Metal-binding</keyword>
<keyword evidence="6 8" id="KW-0408">Iron</keyword>
<keyword evidence="4 8" id="KW-0547">Nucleotide-binding</keyword>
<dbReference type="GO" id="GO:0140663">
    <property type="term" value="F:ATP-dependent FeS chaperone activity"/>
    <property type="evidence" value="ECO:0007669"/>
    <property type="project" value="InterPro"/>
</dbReference>
<dbReference type="RefSeq" id="WP_041973968.1">
    <property type="nucleotide sequence ID" value="NZ_CBXV010000002.1"/>
</dbReference>
<dbReference type="Gene3D" id="3.30.300.130">
    <property type="entry name" value="Fe-S cluster assembly (FSCA)"/>
    <property type="match status" value="1"/>
</dbReference>
<dbReference type="SUPFAM" id="SSF117916">
    <property type="entry name" value="Fe-S cluster assembly (FSCA) domain-like"/>
    <property type="match status" value="1"/>
</dbReference>
<dbReference type="Gene3D" id="3.40.50.300">
    <property type="entry name" value="P-loop containing nucleotide triphosphate hydrolases"/>
    <property type="match status" value="1"/>
</dbReference>
<keyword evidence="7 8" id="KW-0411">Iron-sulfur</keyword>
<evidence type="ECO:0000313" key="10">
    <source>
        <dbReference type="EMBL" id="CDM64485.1"/>
    </source>
</evidence>
<comment type="similarity">
    <text evidence="2">In the C-terminal section; belongs to the Mrp/NBP35 ATP-binding proteins family.</text>
</comment>
<dbReference type="OrthoDB" id="9809679at2"/>
<proteinExistence type="inferred from homology"/>
<feature type="domain" description="MIP18 family-like" evidence="9">
    <location>
        <begin position="6"/>
        <end position="77"/>
    </location>
</feature>
<name>A0A0B6WWD9_9BACT</name>
<dbReference type="InterPro" id="IPR002744">
    <property type="entry name" value="MIP18-like"/>
</dbReference>
<gene>
    <name evidence="10" type="ORF">PYK22_00479</name>
</gene>
<dbReference type="InterPro" id="IPR027417">
    <property type="entry name" value="P-loop_NTPase"/>
</dbReference>
<dbReference type="InterPro" id="IPR033756">
    <property type="entry name" value="YlxH/NBP35"/>
</dbReference>
<evidence type="ECO:0000256" key="7">
    <source>
        <dbReference type="ARBA" id="ARBA00023014"/>
    </source>
</evidence>
<dbReference type="CDD" id="cd02037">
    <property type="entry name" value="Mrp_NBP35"/>
    <property type="match status" value="1"/>
</dbReference>
<organism evidence="10 11">
    <name type="scientific">Pyrinomonas methylaliphatogenes</name>
    <dbReference type="NCBI Taxonomy" id="454194"/>
    <lineage>
        <taxon>Bacteria</taxon>
        <taxon>Pseudomonadati</taxon>
        <taxon>Acidobacteriota</taxon>
        <taxon>Blastocatellia</taxon>
        <taxon>Blastocatellales</taxon>
        <taxon>Pyrinomonadaceae</taxon>
        <taxon>Pyrinomonas</taxon>
    </lineage>
</organism>
<dbReference type="STRING" id="454194.PYK22_00479"/>
<dbReference type="InterPro" id="IPR044304">
    <property type="entry name" value="NUBPL-like"/>
</dbReference>
<comment type="function">
    <text evidence="8">Binds and transfers iron-sulfur (Fe-S) clusters to target apoproteins. Can hydrolyze ATP.</text>
</comment>
<dbReference type="PANTHER" id="PTHR42961:SF2">
    <property type="entry name" value="IRON-SULFUR PROTEIN NUBPL"/>
    <property type="match status" value="1"/>
</dbReference>
<dbReference type="GO" id="GO:0016226">
    <property type="term" value="P:iron-sulfur cluster assembly"/>
    <property type="evidence" value="ECO:0007669"/>
    <property type="project" value="InterPro"/>
</dbReference>
<dbReference type="HAMAP" id="MF_02040">
    <property type="entry name" value="Mrp_NBP35"/>
    <property type="match status" value="1"/>
</dbReference>
<evidence type="ECO:0000256" key="8">
    <source>
        <dbReference type="HAMAP-Rule" id="MF_02040"/>
    </source>
</evidence>
<evidence type="ECO:0000256" key="1">
    <source>
        <dbReference type="ARBA" id="ARBA00007352"/>
    </source>
</evidence>
<dbReference type="InterPro" id="IPR034904">
    <property type="entry name" value="FSCA_dom_sf"/>
</dbReference>
<comment type="subunit">
    <text evidence="8">Homodimer.</text>
</comment>
<evidence type="ECO:0000259" key="9">
    <source>
        <dbReference type="Pfam" id="PF01883"/>
    </source>
</evidence>
<dbReference type="InterPro" id="IPR019591">
    <property type="entry name" value="Mrp/NBP35_ATP-bd"/>
</dbReference>
<dbReference type="GO" id="GO:0051539">
    <property type="term" value="F:4 iron, 4 sulfur cluster binding"/>
    <property type="evidence" value="ECO:0007669"/>
    <property type="project" value="TreeGrafter"/>
</dbReference>
<sequence>MNLLSEESVLNALRQIKDPDLHKDIVTLGFIRDLRIEGGEVSFRIVLTTPACPVKEQMREAAIEAVSKLPGVERVNVTMDAEVPRGRGIGNRATLPGVRNIIAVSSGKGGVGKSTVAVNLAVALALRQARVGLLDADIYGPNVPLMLGAVQARPIIDRNKLLPIEAYGVRMISMALIKPGDEPMIVRGPILHGLVRQFLQDVAWGELDYLIVDMPPGTGDVQLSLAQLVPVQGAVLVTTPQEVSLADVSRALRMFETVAVPILGIVENMSYFIAPDTGARYQIFGEGGGRRLAERYGVPFLGEIPLGIEVRESGDRGVPVVIAHPNSPQAQAFKRVAEEVARQVSIEAMKPELTILKTNA</sequence>
<dbReference type="Pfam" id="PF01883">
    <property type="entry name" value="FeS_assembly_P"/>
    <property type="match status" value="1"/>
</dbReference>
<keyword evidence="8" id="KW-0378">Hydrolase</keyword>
<feature type="binding site" evidence="8">
    <location>
        <begin position="107"/>
        <end position="114"/>
    </location>
    <ligand>
        <name>ATP</name>
        <dbReference type="ChEBI" id="CHEBI:30616"/>
    </ligand>
</feature>
<dbReference type="PANTHER" id="PTHR42961">
    <property type="entry name" value="IRON-SULFUR PROTEIN NUBPL"/>
    <property type="match status" value="1"/>
</dbReference>
<accession>A0A0B6WWD9</accession>
<comment type="similarity">
    <text evidence="1">In the N-terminal section; belongs to the MIP18 family.</text>
</comment>
<evidence type="ECO:0000256" key="6">
    <source>
        <dbReference type="ARBA" id="ARBA00023004"/>
    </source>
</evidence>
<dbReference type="PROSITE" id="PS01215">
    <property type="entry name" value="MRP"/>
    <property type="match status" value="1"/>
</dbReference>